<sequence>MNAVLVTGASGTTGSRVARQLAARGVVARPVSRSGAVRFNWYDPETHADALAGVDRMYLVPPVGDATPHTVMLPFLDLARAAGVRRVVLLSNSLVSAGGPLTGTVHKAVADTFAEWAVLRPSWFMQNVIGRHPHAVGIRATSAIATSAGDGRAGFVDADDIARVAVEALLAPVALNTDLVLTGPQSLSYDDVAAILTETSGRVITHKRLDPAEQPAYYEALGVPGPTAHFLVGMDQVVASGVEDRTTDTVERVTGVPPRSFRDFALAEFAA</sequence>
<comment type="caution">
    <text evidence="1">The sequence shown here is derived from an EMBL/GenBank/DDBJ whole genome shotgun (WGS) entry which is preliminary data.</text>
</comment>
<organism evidence="1 2">
    <name type="scientific">Amycolatopsis bartoniae</name>
    <dbReference type="NCBI Taxonomy" id="941986"/>
    <lineage>
        <taxon>Bacteria</taxon>
        <taxon>Bacillati</taxon>
        <taxon>Actinomycetota</taxon>
        <taxon>Actinomycetes</taxon>
        <taxon>Pseudonocardiales</taxon>
        <taxon>Pseudonocardiaceae</taxon>
        <taxon>Amycolatopsis</taxon>
    </lineage>
</organism>
<dbReference type="Proteomes" id="UP000658656">
    <property type="component" value="Unassembled WGS sequence"/>
</dbReference>
<evidence type="ECO:0000313" key="2">
    <source>
        <dbReference type="Proteomes" id="UP000658656"/>
    </source>
</evidence>
<keyword evidence="2" id="KW-1185">Reference proteome</keyword>
<dbReference type="OrthoDB" id="3250520at2"/>
<dbReference type="EMBL" id="BNAV01000009">
    <property type="protein sequence ID" value="GHF71983.1"/>
    <property type="molecule type" value="Genomic_DNA"/>
</dbReference>
<reference evidence="1" key="1">
    <citation type="journal article" date="2014" name="Int. J. Syst. Evol. Microbiol.">
        <title>Complete genome sequence of Corynebacterium casei LMG S-19264T (=DSM 44701T), isolated from a smear-ripened cheese.</title>
        <authorList>
            <consortium name="US DOE Joint Genome Institute (JGI-PGF)"/>
            <person name="Walter F."/>
            <person name="Albersmeier A."/>
            <person name="Kalinowski J."/>
            <person name="Ruckert C."/>
        </authorList>
    </citation>
    <scope>NUCLEOTIDE SEQUENCE</scope>
    <source>
        <strain evidence="1">CGMCC 4.7679</strain>
    </source>
</reference>
<dbReference type="SUPFAM" id="SSF51735">
    <property type="entry name" value="NAD(P)-binding Rossmann-fold domains"/>
    <property type="match status" value="1"/>
</dbReference>
<proteinExistence type="predicted"/>
<dbReference type="InterPro" id="IPR036291">
    <property type="entry name" value="NAD(P)-bd_dom_sf"/>
</dbReference>
<dbReference type="PANTHER" id="PTHR43162:SF1">
    <property type="entry name" value="PRESTALK A DIFFERENTIATION PROTEIN A"/>
    <property type="match status" value="1"/>
</dbReference>
<dbReference type="Gene3D" id="3.90.25.10">
    <property type="entry name" value="UDP-galactose 4-epimerase, domain 1"/>
    <property type="match status" value="1"/>
</dbReference>
<dbReference type="Gene3D" id="3.40.50.720">
    <property type="entry name" value="NAD(P)-binding Rossmann-like Domain"/>
    <property type="match status" value="1"/>
</dbReference>
<name>A0A8H9IZ38_9PSEU</name>
<evidence type="ECO:0000313" key="1">
    <source>
        <dbReference type="EMBL" id="GHF71983.1"/>
    </source>
</evidence>
<gene>
    <name evidence="1" type="ORF">GCM10017566_52210</name>
</gene>
<reference evidence="1" key="2">
    <citation type="submission" date="2020-09" db="EMBL/GenBank/DDBJ databases">
        <authorList>
            <person name="Sun Q."/>
            <person name="Zhou Y."/>
        </authorList>
    </citation>
    <scope>NUCLEOTIDE SEQUENCE</scope>
    <source>
        <strain evidence="1">CGMCC 4.7679</strain>
    </source>
</reference>
<dbReference type="InterPro" id="IPR051604">
    <property type="entry name" value="Ergot_Alk_Oxidoreductase"/>
</dbReference>
<accession>A0A8H9IZ38</accession>
<dbReference type="RefSeq" id="WP_145933270.1">
    <property type="nucleotide sequence ID" value="NZ_BNAV01000009.1"/>
</dbReference>
<dbReference type="AlphaFoldDB" id="A0A8H9IZ38"/>
<protein>
    <submittedName>
        <fullName evidence="1">Oxidoreductase</fullName>
    </submittedName>
</protein>
<dbReference type="PANTHER" id="PTHR43162">
    <property type="match status" value="1"/>
</dbReference>